<evidence type="ECO:0000313" key="1">
    <source>
        <dbReference type="EMBL" id="CAH0715120.1"/>
    </source>
</evidence>
<organism evidence="1 2">
    <name type="scientific">Brenthis ino</name>
    <name type="common">lesser marbled fritillary</name>
    <dbReference type="NCBI Taxonomy" id="405034"/>
    <lineage>
        <taxon>Eukaryota</taxon>
        <taxon>Metazoa</taxon>
        <taxon>Ecdysozoa</taxon>
        <taxon>Arthropoda</taxon>
        <taxon>Hexapoda</taxon>
        <taxon>Insecta</taxon>
        <taxon>Pterygota</taxon>
        <taxon>Neoptera</taxon>
        <taxon>Endopterygota</taxon>
        <taxon>Lepidoptera</taxon>
        <taxon>Glossata</taxon>
        <taxon>Ditrysia</taxon>
        <taxon>Papilionoidea</taxon>
        <taxon>Nymphalidae</taxon>
        <taxon>Heliconiinae</taxon>
        <taxon>Argynnini</taxon>
        <taxon>Brenthis</taxon>
    </lineage>
</organism>
<dbReference type="Proteomes" id="UP000838878">
    <property type="component" value="Chromosome 10"/>
</dbReference>
<evidence type="ECO:0000313" key="2">
    <source>
        <dbReference type="Proteomes" id="UP000838878"/>
    </source>
</evidence>
<sequence>MRCRRRMTKRSRKLRLRPHTRRINCILLKASVPTALIGLCSLVTDQSPLTRQRPSVACRKVLSVLYPY</sequence>
<name>A0A8J9V981_9NEOP</name>
<accession>A0A8J9V981</accession>
<protein>
    <submittedName>
        <fullName evidence="1">Uncharacterized protein</fullName>
    </submittedName>
</protein>
<gene>
    <name evidence="1" type="ORF">BINO364_LOCUS2093</name>
</gene>
<reference evidence="1" key="1">
    <citation type="submission" date="2021-12" db="EMBL/GenBank/DDBJ databases">
        <authorList>
            <person name="Martin H S."/>
        </authorList>
    </citation>
    <scope>NUCLEOTIDE SEQUENCE</scope>
</reference>
<dbReference type="AlphaFoldDB" id="A0A8J9V981"/>
<feature type="non-terminal residue" evidence="1">
    <location>
        <position position="68"/>
    </location>
</feature>
<proteinExistence type="predicted"/>
<dbReference type="EMBL" id="OV170230">
    <property type="protein sequence ID" value="CAH0715120.1"/>
    <property type="molecule type" value="Genomic_DNA"/>
</dbReference>
<keyword evidence="2" id="KW-1185">Reference proteome</keyword>